<dbReference type="Gene3D" id="2.60.40.10">
    <property type="entry name" value="Immunoglobulins"/>
    <property type="match status" value="2"/>
</dbReference>
<reference evidence="7" key="1">
    <citation type="submission" date="2020-10" db="EMBL/GenBank/DDBJ databases">
        <title>Connecting structure to function with the recovery of over 1000 high-quality activated sludge metagenome-assembled genomes encoding full-length rRNA genes using long-read sequencing.</title>
        <authorList>
            <person name="Singleton C.M."/>
            <person name="Petriglieri F."/>
            <person name="Kristensen J.M."/>
            <person name="Kirkegaard R.H."/>
            <person name="Michaelsen T.Y."/>
            <person name="Andersen M.H."/>
            <person name="Karst S.M."/>
            <person name="Dueholm M.S."/>
            <person name="Nielsen P.H."/>
            <person name="Albertsen M."/>
        </authorList>
    </citation>
    <scope>NUCLEOTIDE SEQUENCE</scope>
    <source>
        <strain evidence="7">Skiv_18-Q3-R9-52_MAXAC.067</strain>
    </source>
</reference>
<dbReference type="PANTHER" id="PTHR11640:SF164">
    <property type="entry name" value="MAM DOMAIN-CONTAINING GLYCOSYLPHOSPHATIDYLINOSITOL ANCHOR PROTEIN 1"/>
    <property type="match status" value="1"/>
</dbReference>
<dbReference type="InterPro" id="IPR013783">
    <property type="entry name" value="Ig-like_fold"/>
</dbReference>
<dbReference type="InterPro" id="IPR036179">
    <property type="entry name" value="Ig-like_dom_sf"/>
</dbReference>
<evidence type="ECO:0000256" key="2">
    <source>
        <dbReference type="ARBA" id="ARBA00023136"/>
    </source>
</evidence>
<dbReference type="GO" id="GO:0005911">
    <property type="term" value="C:cell-cell junction"/>
    <property type="evidence" value="ECO:0007669"/>
    <property type="project" value="TreeGrafter"/>
</dbReference>
<accession>A0A9D7XI94</accession>
<dbReference type="SUPFAM" id="SSF48726">
    <property type="entry name" value="Immunoglobulin"/>
    <property type="match status" value="2"/>
</dbReference>
<keyword evidence="3" id="KW-1015">Disulfide bond</keyword>
<evidence type="ECO:0000313" key="8">
    <source>
        <dbReference type="Proteomes" id="UP000886657"/>
    </source>
</evidence>
<protein>
    <submittedName>
        <fullName evidence="7">Immunoglobulin domain-containing protein</fullName>
    </submittedName>
</protein>
<dbReference type="GO" id="GO:0005886">
    <property type="term" value="C:plasma membrane"/>
    <property type="evidence" value="ECO:0007669"/>
    <property type="project" value="TreeGrafter"/>
</dbReference>
<dbReference type="PROSITE" id="PS50835">
    <property type="entry name" value="IG_LIKE"/>
    <property type="match status" value="1"/>
</dbReference>
<dbReference type="AlphaFoldDB" id="A0A9D7XI94"/>
<name>A0A9D7XI94_9BACT</name>
<evidence type="ECO:0000256" key="3">
    <source>
        <dbReference type="ARBA" id="ARBA00023157"/>
    </source>
</evidence>
<dbReference type="InterPro" id="IPR003599">
    <property type="entry name" value="Ig_sub"/>
</dbReference>
<dbReference type="InterPro" id="IPR051275">
    <property type="entry name" value="Cell_adhesion_signaling"/>
</dbReference>
<dbReference type="GO" id="GO:0050839">
    <property type="term" value="F:cell adhesion molecule binding"/>
    <property type="evidence" value="ECO:0007669"/>
    <property type="project" value="TreeGrafter"/>
</dbReference>
<keyword evidence="4" id="KW-0325">Glycoprotein</keyword>
<evidence type="ECO:0000313" key="7">
    <source>
        <dbReference type="EMBL" id="MBK9796458.1"/>
    </source>
</evidence>
<comment type="subcellular location">
    <subcellularLocation>
        <location evidence="1">Membrane</location>
        <topology evidence="1">Single-pass type I membrane protein</topology>
    </subcellularLocation>
</comment>
<sequence>MEVFVNYEFKSIFILTTFCYKIETSGLCKIMSFILLLCLYWACGGGHGDMPPVADQKPPTITAHPASLTVMVGDPATFTVTATGTGPISYQWLRDGNGINGAPATPSYTLAVTTEADNGAKIWASVSNFYGHVESDPATLTVTTDPPKITTQPVAQSVSAGHTATFTVVATGDGPLGYQWQRSNNSGATWSQVSAGIGGTTATYETAPTVLTETGAHFRVLVSGRHGTVTSNSAKLTVLP</sequence>
<keyword evidence="5" id="KW-0393">Immunoglobulin domain</keyword>
<dbReference type="InterPro" id="IPR007110">
    <property type="entry name" value="Ig-like_dom"/>
</dbReference>
<evidence type="ECO:0000256" key="1">
    <source>
        <dbReference type="ARBA" id="ARBA00004479"/>
    </source>
</evidence>
<evidence type="ECO:0000256" key="5">
    <source>
        <dbReference type="ARBA" id="ARBA00023319"/>
    </source>
</evidence>
<feature type="domain" description="Ig-like" evidence="6">
    <location>
        <begin position="59"/>
        <end position="141"/>
    </location>
</feature>
<proteinExistence type="predicted"/>
<dbReference type="GO" id="GO:0098609">
    <property type="term" value="P:cell-cell adhesion"/>
    <property type="evidence" value="ECO:0007669"/>
    <property type="project" value="TreeGrafter"/>
</dbReference>
<evidence type="ECO:0000259" key="6">
    <source>
        <dbReference type="PROSITE" id="PS50835"/>
    </source>
</evidence>
<dbReference type="Proteomes" id="UP000886657">
    <property type="component" value="Unassembled WGS sequence"/>
</dbReference>
<dbReference type="Pfam" id="PF13927">
    <property type="entry name" value="Ig_3"/>
    <property type="match status" value="1"/>
</dbReference>
<keyword evidence="2" id="KW-0472">Membrane</keyword>
<dbReference type="SMART" id="SM00409">
    <property type="entry name" value="IG"/>
    <property type="match status" value="2"/>
</dbReference>
<organism evidence="7 8">
    <name type="scientific">Candidatus Geothrix skivensis</name>
    <dbReference type="NCBI Taxonomy" id="2954439"/>
    <lineage>
        <taxon>Bacteria</taxon>
        <taxon>Pseudomonadati</taxon>
        <taxon>Acidobacteriota</taxon>
        <taxon>Holophagae</taxon>
        <taxon>Holophagales</taxon>
        <taxon>Holophagaceae</taxon>
        <taxon>Geothrix</taxon>
    </lineage>
</organism>
<gene>
    <name evidence="7" type="ORF">IPP58_08150</name>
</gene>
<dbReference type="EMBL" id="JADKIO010000006">
    <property type="protein sequence ID" value="MBK9796458.1"/>
    <property type="molecule type" value="Genomic_DNA"/>
</dbReference>
<evidence type="ECO:0000256" key="4">
    <source>
        <dbReference type="ARBA" id="ARBA00023180"/>
    </source>
</evidence>
<comment type="caution">
    <text evidence="7">The sequence shown here is derived from an EMBL/GenBank/DDBJ whole genome shotgun (WGS) entry which is preliminary data.</text>
</comment>
<dbReference type="PANTHER" id="PTHR11640">
    <property type="entry name" value="NEPHRIN"/>
    <property type="match status" value="1"/>
</dbReference>